<evidence type="ECO:0000256" key="1">
    <source>
        <dbReference type="SAM" id="MobiDB-lite"/>
    </source>
</evidence>
<evidence type="ECO:0000313" key="2">
    <source>
        <dbReference type="EMBL" id="RRT70689.1"/>
    </source>
</evidence>
<feature type="compositionally biased region" description="Basic residues" evidence="1">
    <location>
        <begin position="21"/>
        <end position="32"/>
    </location>
</feature>
<dbReference type="PANTHER" id="PTHR33240:SF8">
    <property type="entry name" value="OS03G0439900 PROTEIN"/>
    <property type="match status" value="1"/>
</dbReference>
<sequence>MPQECPSGNSNAEHRTEPNHPPKRKRSPRRTNSKPLLEDDDRPGVLTKEVLKSKGEFGESSKGGSPFTHEIQDKPLPTNFRLPSHELYDDSCDPAEHVTAFRTQMALYDTSDALICVTKGGIVVSTGNTKEYRDLQSQIEDLIQQGQLYHYVCDQSSFPDGRPPIDPSPRPKGPVKNQIDVIIGGSASSDDSSSAHKAYACIEVGKRPAHEEDLDITFRSGNEEYPNHDDALVIAIRMVNARVKRVMIDMRSSVDILYFDAFQKLRLTNKDLVSLTFALTGFIGDSVSPLGAVTIPVTFGEEPKSKTLMVSFMVVGLPSTYNAIIRRPTLNRLKAVISTYHRIMKSPIRAGVGEARSDPRESKQCYLMATMLSKRPKVQTAITAPRSPKNSARDPNPMDHGDTF</sequence>
<gene>
    <name evidence="2" type="ORF">B296_00001752</name>
</gene>
<dbReference type="CDD" id="cd00303">
    <property type="entry name" value="retropepsin_like"/>
    <property type="match status" value="1"/>
</dbReference>
<dbReference type="EMBL" id="AMZH03003933">
    <property type="protein sequence ID" value="RRT70689.1"/>
    <property type="molecule type" value="Genomic_DNA"/>
</dbReference>
<name>A0A427A358_ENSVE</name>
<evidence type="ECO:0000313" key="3">
    <source>
        <dbReference type="Proteomes" id="UP000287651"/>
    </source>
</evidence>
<organism evidence="2 3">
    <name type="scientific">Ensete ventricosum</name>
    <name type="common">Abyssinian banana</name>
    <name type="synonym">Musa ensete</name>
    <dbReference type="NCBI Taxonomy" id="4639"/>
    <lineage>
        <taxon>Eukaryota</taxon>
        <taxon>Viridiplantae</taxon>
        <taxon>Streptophyta</taxon>
        <taxon>Embryophyta</taxon>
        <taxon>Tracheophyta</taxon>
        <taxon>Spermatophyta</taxon>
        <taxon>Magnoliopsida</taxon>
        <taxon>Liliopsida</taxon>
        <taxon>Zingiberales</taxon>
        <taxon>Musaceae</taxon>
        <taxon>Ensete</taxon>
    </lineage>
</organism>
<feature type="compositionally biased region" description="Basic and acidic residues" evidence="1">
    <location>
        <begin position="49"/>
        <end position="59"/>
    </location>
</feature>
<reference evidence="2 3" key="1">
    <citation type="journal article" date="2014" name="Agronomy (Basel)">
        <title>A Draft Genome Sequence for Ensete ventricosum, the Drought-Tolerant Tree Against Hunger.</title>
        <authorList>
            <person name="Harrison J."/>
            <person name="Moore K.A."/>
            <person name="Paszkiewicz K."/>
            <person name="Jones T."/>
            <person name="Grant M."/>
            <person name="Ambacheew D."/>
            <person name="Muzemil S."/>
            <person name="Studholme D.J."/>
        </authorList>
    </citation>
    <scope>NUCLEOTIDE SEQUENCE [LARGE SCALE GENOMIC DNA]</scope>
</reference>
<feature type="region of interest" description="Disordered" evidence="1">
    <location>
        <begin position="1"/>
        <end position="77"/>
    </location>
</feature>
<proteinExistence type="predicted"/>
<accession>A0A427A358</accession>
<comment type="caution">
    <text evidence="2">The sequence shown here is derived from an EMBL/GenBank/DDBJ whole genome shotgun (WGS) entry which is preliminary data.</text>
</comment>
<feature type="compositionally biased region" description="Polar residues" evidence="1">
    <location>
        <begin position="1"/>
        <end position="11"/>
    </location>
</feature>
<dbReference type="AlphaFoldDB" id="A0A427A358"/>
<dbReference type="PANTHER" id="PTHR33240">
    <property type="entry name" value="OS08G0508500 PROTEIN"/>
    <property type="match status" value="1"/>
</dbReference>
<protein>
    <submittedName>
        <fullName evidence="2">Uncharacterized protein</fullName>
    </submittedName>
</protein>
<dbReference type="Proteomes" id="UP000287651">
    <property type="component" value="Unassembled WGS sequence"/>
</dbReference>
<feature type="region of interest" description="Disordered" evidence="1">
    <location>
        <begin position="377"/>
        <end position="404"/>
    </location>
</feature>